<gene>
    <name evidence="1" type="ORF">UFOVP398_6</name>
</gene>
<sequence length="68" mass="7546">MKRMIKYLRTNAITTTIGVVTLLSVALEIKQNPSILQDQNKRNRIIGDILAGGALIAGRDPKLEDEKK</sequence>
<proteinExistence type="predicted"/>
<name>A0A6J5M4U6_9CAUD</name>
<protein>
    <submittedName>
        <fullName evidence="1">Uncharacterized protein</fullName>
    </submittedName>
</protein>
<organism evidence="1">
    <name type="scientific">uncultured Caudovirales phage</name>
    <dbReference type="NCBI Taxonomy" id="2100421"/>
    <lineage>
        <taxon>Viruses</taxon>
        <taxon>Duplodnaviria</taxon>
        <taxon>Heunggongvirae</taxon>
        <taxon>Uroviricota</taxon>
        <taxon>Caudoviricetes</taxon>
        <taxon>Peduoviridae</taxon>
        <taxon>Maltschvirus</taxon>
        <taxon>Maltschvirus maltsch</taxon>
    </lineage>
</organism>
<dbReference type="EMBL" id="LR796376">
    <property type="protein sequence ID" value="CAB4140090.1"/>
    <property type="molecule type" value="Genomic_DNA"/>
</dbReference>
<accession>A0A6J5M4U6</accession>
<reference evidence="1" key="1">
    <citation type="submission" date="2020-04" db="EMBL/GenBank/DDBJ databases">
        <authorList>
            <person name="Chiriac C."/>
            <person name="Salcher M."/>
            <person name="Ghai R."/>
            <person name="Kavagutti S V."/>
        </authorList>
    </citation>
    <scope>NUCLEOTIDE SEQUENCE</scope>
</reference>
<evidence type="ECO:0000313" key="1">
    <source>
        <dbReference type="EMBL" id="CAB4140090.1"/>
    </source>
</evidence>